<dbReference type="RefSeq" id="WP_264882415.1">
    <property type="nucleotide sequence ID" value="NZ_JAPDOB010000002.1"/>
</dbReference>
<protein>
    <submittedName>
        <fullName evidence="2">Uncharacterized protein</fullName>
    </submittedName>
</protein>
<accession>A0ABT3JFK8</accession>
<evidence type="ECO:0000256" key="1">
    <source>
        <dbReference type="SAM" id="MobiDB-lite"/>
    </source>
</evidence>
<gene>
    <name evidence="2" type="ORF">OMW55_08575</name>
</gene>
<feature type="region of interest" description="Disordered" evidence="1">
    <location>
        <begin position="1"/>
        <end position="25"/>
    </location>
</feature>
<reference evidence="2 3" key="1">
    <citation type="submission" date="2022-10" db="EMBL/GenBank/DDBJ databases">
        <title>Sphingomonas sp.</title>
        <authorList>
            <person name="Jin C."/>
        </authorList>
    </citation>
    <scope>NUCLEOTIDE SEQUENCE [LARGE SCALE GENOMIC DNA]</scope>
    <source>
        <strain evidence="2 3">BN140010</strain>
    </source>
</reference>
<sequence>MIAPPGRDQARATVSFDRRPGPRRGELHLRLSRPARSGTAALLQVGGTSFQLITRGVDAWSSGPSQEAAIIGAMRASGDMRLRFRSADGAHTDRYLLPGAPTAIDAAAAACSAAR</sequence>
<feature type="compositionally biased region" description="Basic and acidic residues" evidence="1">
    <location>
        <begin position="16"/>
        <end position="25"/>
    </location>
</feature>
<dbReference type="Proteomes" id="UP001526246">
    <property type="component" value="Unassembled WGS sequence"/>
</dbReference>
<evidence type="ECO:0000313" key="3">
    <source>
        <dbReference type="Proteomes" id="UP001526246"/>
    </source>
</evidence>
<proteinExistence type="predicted"/>
<keyword evidence="3" id="KW-1185">Reference proteome</keyword>
<evidence type="ECO:0000313" key="2">
    <source>
        <dbReference type="EMBL" id="MCW3797856.1"/>
    </source>
</evidence>
<comment type="caution">
    <text evidence="2">The sequence shown here is derived from an EMBL/GenBank/DDBJ whole genome shotgun (WGS) entry which is preliminary data.</text>
</comment>
<name>A0ABT3JFK8_9SPHN</name>
<organism evidence="2 3">
    <name type="scientific">Sphingomonas arvum</name>
    <dbReference type="NCBI Taxonomy" id="2992113"/>
    <lineage>
        <taxon>Bacteria</taxon>
        <taxon>Pseudomonadati</taxon>
        <taxon>Pseudomonadota</taxon>
        <taxon>Alphaproteobacteria</taxon>
        <taxon>Sphingomonadales</taxon>
        <taxon>Sphingomonadaceae</taxon>
        <taxon>Sphingomonas</taxon>
    </lineage>
</organism>
<dbReference type="EMBL" id="JAPDOB010000002">
    <property type="protein sequence ID" value="MCW3797856.1"/>
    <property type="molecule type" value="Genomic_DNA"/>
</dbReference>